<feature type="region of interest" description="Disordered" evidence="1">
    <location>
        <begin position="314"/>
        <end position="349"/>
    </location>
</feature>
<evidence type="ECO:0000313" key="2">
    <source>
        <dbReference type="EMBL" id="KIR37821.1"/>
    </source>
</evidence>
<gene>
    <name evidence="2" type="ORF">I313_06185</name>
</gene>
<feature type="region of interest" description="Disordered" evidence="1">
    <location>
        <begin position="258"/>
        <end position="287"/>
    </location>
</feature>
<feature type="compositionally biased region" description="Basic and acidic residues" evidence="1">
    <location>
        <begin position="268"/>
        <end position="287"/>
    </location>
</feature>
<reference evidence="2 3" key="1">
    <citation type="submission" date="2015-01" db="EMBL/GenBank/DDBJ databases">
        <title>The Genome Sequence of Cryptococcus gattii Ram5.</title>
        <authorList>
            <consortium name="The Broad Institute Genomics Platform"/>
            <person name="Cuomo C."/>
            <person name="Litvintseva A."/>
            <person name="Chen Y."/>
            <person name="Heitman J."/>
            <person name="Sun S."/>
            <person name="Springer D."/>
            <person name="Dromer F."/>
            <person name="Young S."/>
            <person name="Zeng Q."/>
            <person name="Gargeya S."/>
            <person name="Abouelleil A."/>
            <person name="Alvarado L."/>
            <person name="Chapman S.B."/>
            <person name="Gainer-Dewar J."/>
            <person name="Goldberg J."/>
            <person name="Griggs A."/>
            <person name="Gujja S."/>
            <person name="Hansen M."/>
            <person name="Howarth C."/>
            <person name="Imamovic A."/>
            <person name="Larimer J."/>
            <person name="Murphy C."/>
            <person name="Naylor J."/>
            <person name="Pearson M."/>
            <person name="Priest M."/>
            <person name="Roberts A."/>
            <person name="Saif S."/>
            <person name="Shea T."/>
            <person name="Sykes S."/>
            <person name="Wortman J."/>
            <person name="Nusbaum C."/>
            <person name="Birren B."/>
        </authorList>
    </citation>
    <scope>NUCLEOTIDE SEQUENCE [LARGE SCALE GENOMIC DNA]</scope>
    <source>
        <strain evidence="2 3">Ram5</strain>
    </source>
</reference>
<accession>A0A0D0URJ5</accession>
<dbReference type="AlphaFoldDB" id="A0A0D0URJ5"/>
<name>A0A0D0URJ5_9TREE</name>
<dbReference type="Proteomes" id="UP000053392">
    <property type="component" value="Unassembled WGS sequence"/>
</dbReference>
<dbReference type="EMBL" id="KN847913">
    <property type="protein sequence ID" value="KIR37821.1"/>
    <property type="molecule type" value="Genomic_DNA"/>
</dbReference>
<dbReference type="HOGENOM" id="CLU_657229_0_0_1"/>
<evidence type="ECO:0000256" key="1">
    <source>
        <dbReference type="SAM" id="MobiDB-lite"/>
    </source>
</evidence>
<evidence type="ECO:0000313" key="3">
    <source>
        <dbReference type="Proteomes" id="UP000053392"/>
    </source>
</evidence>
<keyword evidence="3" id="KW-1185">Reference proteome</keyword>
<sequence length="349" mass="37419">MSTTENQREKGNDEREKAAVKLLEGKELKKKNIRESEGDLLDEERAKMDNLCFLNEDARGQDAVDGLSSGPIAGSSPAQSKANAMPTGGVSLEKRAETSDKGKEGTQGAKHDNISPLPTGHKEVVNESGNEYEHLNRGEIIEGGLAGSGVLPDKAIEVPEELGRPGADSSMADVVQYSLESEQRDEDHGNVAEDQRIASRVSMEKSAEELEQVLQNSTEVRPSAKLAQIEPAPIEVSVDKTTVESEQSQEAPIEILSTTVANDVQNENEERNVGEPVKEGAEPKQAEEATEIVTTLIAGANSNPEEHEICQLIGEPPIDVEGDVEKDQEQEQIGGADPSEAPSSLPATN</sequence>
<dbReference type="OrthoDB" id="2574295at2759"/>
<organism evidence="2 3">
    <name type="scientific">Cryptococcus deuterogattii Ram5</name>
    <dbReference type="NCBI Taxonomy" id="1296110"/>
    <lineage>
        <taxon>Eukaryota</taxon>
        <taxon>Fungi</taxon>
        <taxon>Dikarya</taxon>
        <taxon>Basidiomycota</taxon>
        <taxon>Agaricomycotina</taxon>
        <taxon>Tremellomycetes</taxon>
        <taxon>Tremellales</taxon>
        <taxon>Cryptococcaceae</taxon>
        <taxon>Cryptococcus</taxon>
        <taxon>Cryptococcus gattii species complex</taxon>
    </lineage>
</organism>
<feature type="compositionally biased region" description="Basic and acidic residues" evidence="1">
    <location>
        <begin position="92"/>
        <end position="113"/>
    </location>
</feature>
<proteinExistence type="predicted"/>
<protein>
    <submittedName>
        <fullName evidence="2">Uncharacterized protein</fullName>
    </submittedName>
</protein>
<feature type="region of interest" description="Disordered" evidence="1">
    <location>
        <begin position="61"/>
        <end position="124"/>
    </location>
</feature>